<dbReference type="Proteomes" id="UP000016856">
    <property type="component" value="Unassembled WGS sequence"/>
</dbReference>
<comment type="caution">
    <text evidence="1">The sequence shown here is derived from an EMBL/GenBank/DDBJ whole genome shotgun (WGS) entry which is preliminary data.</text>
</comment>
<organism evidence="1 2">
    <name type="scientific">Caldanaerobacter subterraneus subsp. yonseiensis KB-1</name>
    <dbReference type="NCBI Taxonomy" id="1388761"/>
    <lineage>
        <taxon>Bacteria</taxon>
        <taxon>Bacillati</taxon>
        <taxon>Bacillota</taxon>
        <taxon>Clostridia</taxon>
        <taxon>Thermoanaerobacterales</taxon>
        <taxon>Thermoanaerobacteraceae</taxon>
        <taxon>Caldanaerobacter</taxon>
    </lineage>
</organism>
<accession>U5CLI1</accession>
<name>U5CLI1_CALSX</name>
<protein>
    <submittedName>
        <fullName evidence="1">Uncharacterized protein</fullName>
    </submittedName>
</protein>
<gene>
    <name evidence="1" type="ORF">O163_13800</name>
</gene>
<dbReference type="AlphaFoldDB" id="U5CLI1"/>
<sequence length="61" mass="7194">MDSTGIILGAITWIPICILECKQEEKQLYQLFKEDYLKYSNKTSLAFSKLKLNFPRFNFLT</sequence>
<dbReference type="PATRIC" id="fig|1388761.3.peg.2763"/>
<dbReference type="EMBL" id="AXDC01000053">
    <property type="protein sequence ID" value="ERM90828.1"/>
    <property type="molecule type" value="Genomic_DNA"/>
</dbReference>
<reference evidence="1 2" key="1">
    <citation type="journal article" date="2013" name="Genome Announc.">
        <title>Draft Genome Sequence of an Anaerobic and Extremophilic Bacterium, Caldanaerobacter yonseiensis, Isolated from a Geothermal Hot Stream.</title>
        <authorList>
            <person name="Lee S.J."/>
            <person name="Lee Y.J."/>
            <person name="Park G.S."/>
            <person name="Kim B.C."/>
            <person name="Lee S.J."/>
            <person name="Shin J.H."/>
            <person name="Lee D.W."/>
        </authorList>
    </citation>
    <scope>NUCLEOTIDE SEQUENCE [LARGE SCALE GENOMIC DNA]</scope>
    <source>
        <strain evidence="1 2">KB-1</strain>
    </source>
</reference>
<proteinExistence type="predicted"/>
<evidence type="ECO:0000313" key="2">
    <source>
        <dbReference type="Proteomes" id="UP000016856"/>
    </source>
</evidence>
<evidence type="ECO:0000313" key="1">
    <source>
        <dbReference type="EMBL" id="ERM90828.1"/>
    </source>
</evidence>